<dbReference type="Proteomes" id="UP000326789">
    <property type="component" value="Unassembled WGS sequence"/>
</dbReference>
<name>A0A5N3QZ13_9VIBR</name>
<evidence type="ECO:0000313" key="1">
    <source>
        <dbReference type="EMBL" id="KAB0287042.1"/>
    </source>
</evidence>
<dbReference type="RefSeq" id="WP_150872523.1">
    <property type="nucleotide sequence ID" value="NZ_VWSE01000008.1"/>
</dbReference>
<comment type="caution">
    <text evidence="1">The sequence shown here is derived from an EMBL/GenBank/DDBJ whole genome shotgun (WGS) entry which is preliminary data.</text>
</comment>
<proteinExistence type="predicted"/>
<reference evidence="1 2" key="1">
    <citation type="submission" date="2019-09" db="EMBL/GenBank/DDBJ databases">
        <title>Whole genome sequence of Vibrio fortis.</title>
        <authorList>
            <person name="Das S.K."/>
        </authorList>
    </citation>
    <scope>NUCLEOTIDE SEQUENCE [LARGE SCALE GENOMIC DNA]</scope>
    <source>
        <strain evidence="1 2">AN60</strain>
    </source>
</reference>
<accession>A0A5N3QZ13</accession>
<dbReference type="EMBL" id="VWSE01000008">
    <property type="protein sequence ID" value="KAB0287042.1"/>
    <property type="molecule type" value="Genomic_DNA"/>
</dbReference>
<dbReference type="AlphaFoldDB" id="A0A5N3QZ13"/>
<protein>
    <submittedName>
        <fullName evidence="1">Uncharacterized protein</fullName>
    </submittedName>
</protein>
<organism evidence="1 2">
    <name type="scientific">Vibrio fortis</name>
    <dbReference type="NCBI Taxonomy" id="212667"/>
    <lineage>
        <taxon>Bacteria</taxon>
        <taxon>Pseudomonadati</taxon>
        <taxon>Pseudomonadota</taxon>
        <taxon>Gammaproteobacteria</taxon>
        <taxon>Vibrionales</taxon>
        <taxon>Vibrionaceae</taxon>
        <taxon>Vibrio</taxon>
    </lineage>
</organism>
<evidence type="ECO:0000313" key="2">
    <source>
        <dbReference type="Proteomes" id="UP000326789"/>
    </source>
</evidence>
<sequence>MKYLFALLLLLQGCKTTSEFNSDGLDSLFRDIATHNVDLDSSASVLASGDYIDSFEQGAEKDTYRVYLTKEKSGFIHDVMETRCSSMNGVLYTYREIKDAYACENSKDRDDRFFLYEVRYGALEKQSFTGWLLVYHALHQPNAMPLYPNYSDRAAKEMKERRQLEKFALEQELKKIFALESAK</sequence>
<gene>
    <name evidence="1" type="ORF">F2P58_20645</name>
</gene>